<keyword evidence="3" id="KW-1185">Reference proteome</keyword>
<dbReference type="Proteomes" id="UP001139447">
    <property type="component" value="Unassembled WGS sequence"/>
</dbReference>
<proteinExistence type="predicted"/>
<dbReference type="Pfam" id="PF13577">
    <property type="entry name" value="SnoaL_4"/>
    <property type="match status" value="1"/>
</dbReference>
<evidence type="ECO:0000313" key="3">
    <source>
        <dbReference type="Proteomes" id="UP001139447"/>
    </source>
</evidence>
<protein>
    <recommendedName>
        <fullName evidence="1">SnoaL-like domain-containing protein</fullName>
    </recommendedName>
</protein>
<feature type="domain" description="SnoaL-like" evidence="1">
    <location>
        <begin position="14"/>
        <end position="122"/>
    </location>
</feature>
<accession>A0A9X1VX85</accession>
<gene>
    <name evidence="2" type="ORF">MMF98_17035</name>
</gene>
<evidence type="ECO:0000259" key="1">
    <source>
        <dbReference type="Pfam" id="PF13577"/>
    </source>
</evidence>
<dbReference type="InterPro" id="IPR037401">
    <property type="entry name" value="SnoaL-like"/>
</dbReference>
<dbReference type="Gene3D" id="3.10.450.50">
    <property type="match status" value="1"/>
</dbReference>
<sequence>MSKNPLLQNDPVIRVSITELIDDFFGRVDRGESVADLLAEQAIFKTPQRYAEGRQGVANLLLELAQMRREKGREARHFGSNIKIDSLGDNQYRVRSLVVVIALDSGAARKGVLNMGDHDDIVAFDESGRCHFVKRTMTPVLQLELNAPAAQ</sequence>
<name>A0A9X1VX85_9BURK</name>
<organism evidence="2 3">
    <name type="scientific">Variovorax terrae</name>
    <dbReference type="NCBI Taxonomy" id="2923278"/>
    <lineage>
        <taxon>Bacteria</taxon>
        <taxon>Pseudomonadati</taxon>
        <taxon>Pseudomonadota</taxon>
        <taxon>Betaproteobacteria</taxon>
        <taxon>Burkholderiales</taxon>
        <taxon>Comamonadaceae</taxon>
        <taxon>Variovorax</taxon>
    </lineage>
</organism>
<dbReference type="RefSeq" id="WP_243307905.1">
    <property type="nucleotide sequence ID" value="NZ_JALGBI010000002.1"/>
</dbReference>
<dbReference type="EMBL" id="JALGBI010000002">
    <property type="protein sequence ID" value="MCJ0764923.1"/>
    <property type="molecule type" value="Genomic_DNA"/>
</dbReference>
<dbReference type="AlphaFoldDB" id="A0A9X1VX85"/>
<comment type="caution">
    <text evidence="2">The sequence shown here is derived from an EMBL/GenBank/DDBJ whole genome shotgun (WGS) entry which is preliminary data.</text>
</comment>
<evidence type="ECO:0000313" key="2">
    <source>
        <dbReference type="EMBL" id="MCJ0764923.1"/>
    </source>
</evidence>
<dbReference type="InterPro" id="IPR032710">
    <property type="entry name" value="NTF2-like_dom_sf"/>
</dbReference>
<dbReference type="SUPFAM" id="SSF54427">
    <property type="entry name" value="NTF2-like"/>
    <property type="match status" value="1"/>
</dbReference>
<reference evidence="2" key="1">
    <citation type="submission" date="2022-03" db="EMBL/GenBank/DDBJ databases">
        <authorList>
            <person name="Woo C.Y."/>
        </authorList>
    </citation>
    <scope>NUCLEOTIDE SEQUENCE</scope>
    <source>
        <strain evidence="2">CYS-02</strain>
    </source>
</reference>